<comment type="cofactor">
    <cofactor evidence="1">
        <name>FAD</name>
        <dbReference type="ChEBI" id="CHEBI:57692"/>
    </cofactor>
</comment>
<dbReference type="PANTHER" id="PTHR43872:SF1">
    <property type="entry name" value="MONOOXYGENASE, PUTATIVE (AFU_ORTHOLOGUE AFUA_8G02570)-RELATED"/>
    <property type="match status" value="1"/>
</dbReference>
<dbReference type="RefSeq" id="WP_336544993.1">
    <property type="nucleotide sequence ID" value="NZ_JBBBDM010000003.1"/>
</dbReference>
<dbReference type="EC" id="1.14.13.-" evidence="7"/>
<gene>
    <name evidence="7" type="ORF">V8201_08385</name>
</gene>
<evidence type="ECO:0000313" key="7">
    <source>
        <dbReference type="EMBL" id="MEI5687093.1"/>
    </source>
</evidence>
<dbReference type="Proteomes" id="UP001367771">
    <property type="component" value="Unassembled WGS sequence"/>
</dbReference>
<evidence type="ECO:0000256" key="2">
    <source>
        <dbReference type="ARBA" id="ARBA00010139"/>
    </source>
</evidence>
<proteinExistence type="inferred from homology"/>
<keyword evidence="5 7" id="KW-0560">Oxidoreductase</keyword>
<dbReference type="InterPro" id="IPR051820">
    <property type="entry name" value="FAD-binding_MO"/>
</dbReference>
<dbReference type="PRINTS" id="PR00411">
    <property type="entry name" value="PNDRDTASEI"/>
</dbReference>
<dbReference type="InterPro" id="IPR020946">
    <property type="entry name" value="Flavin_mOase-like"/>
</dbReference>
<reference evidence="7 8" key="1">
    <citation type="journal article" date="2013" name="Int. J. Syst. Evol. Microbiol.">
        <title>Sphingomonas kyungheensis sp. nov., a bacterium with ginsenoside-converting activity isolated from soil of a ginseng field.</title>
        <authorList>
            <person name="Son H.M."/>
            <person name="Yang J.E."/>
            <person name="Park Y."/>
            <person name="Han C.K."/>
            <person name="Kim S.G."/>
            <person name="Kook M."/>
            <person name="Yi T.H."/>
        </authorList>
    </citation>
    <scope>NUCLEOTIDE SEQUENCE [LARGE SCALE GENOMIC DNA]</scope>
    <source>
        <strain evidence="7 8">LMG 26582</strain>
    </source>
</reference>
<name>A0ABU8H285_9SPHN</name>
<evidence type="ECO:0000256" key="1">
    <source>
        <dbReference type="ARBA" id="ARBA00001974"/>
    </source>
</evidence>
<dbReference type="InterPro" id="IPR036188">
    <property type="entry name" value="FAD/NAD-bd_sf"/>
</dbReference>
<keyword evidence="6" id="KW-0503">Monooxygenase</keyword>
<keyword evidence="3" id="KW-0285">Flavoprotein</keyword>
<evidence type="ECO:0000256" key="5">
    <source>
        <dbReference type="ARBA" id="ARBA00023002"/>
    </source>
</evidence>
<evidence type="ECO:0000256" key="4">
    <source>
        <dbReference type="ARBA" id="ARBA00022827"/>
    </source>
</evidence>
<accession>A0ABU8H285</accession>
<keyword evidence="4" id="KW-0274">FAD</keyword>
<dbReference type="Gene3D" id="3.50.50.60">
    <property type="entry name" value="FAD/NAD(P)-binding domain"/>
    <property type="match status" value="3"/>
</dbReference>
<dbReference type="Pfam" id="PF13450">
    <property type="entry name" value="NAD_binding_8"/>
    <property type="match status" value="1"/>
</dbReference>
<evidence type="ECO:0000313" key="8">
    <source>
        <dbReference type="Proteomes" id="UP001367771"/>
    </source>
</evidence>
<evidence type="ECO:0000256" key="3">
    <source>
        <dbReference type="ARBA" id="ARBA00022630"/>
    </source>
</evidence>
<organism evidence="7 8">
    <name type="scientific">Sphingomonas kyungheensis</name>
    <dbReference type="NCBI Taxonomy" id="1069987"/>
    <lineage>
        <taxon>Bacteria</taxon>
        <taxon>Pseudomonadati</taxon>
        <taxon>Pseudomonadota</taxon>
        <taxon>Alphaproteobacteria</taxon>
        <taxon>Sphingomonadales</taxon>
        <taxon>Sphingomonadaceae</taxon>
        <taxon>Sphingomonas</taxon>
    </lineage>
</organism>
<dbReference type="PANTHER" id="PTHR43872">
    <property type="entry name" value="MONOOXYGENASE, PUTATIVE (AFU_ORTHOLOGUE AFUA_8G02570)-RELATED"/>
    <property type="match status" value="1"/>
</dbReference>
<comment type="caution">
    <text evidence="7">The sequence shown here is derived from an EMBL/GenBank/DDBJ whole genome shotgun (WGS) entry which is preliminary data.</text>
</comment>
<dbReference type="SUPFAM" id="SSF51905">
    <property type="entry name" value="FAD/NAD(P)-binding domain"/>
    <property type="match status" value="1"/>
</dbReference>
<sequence>MELDVLIVGAGLSGIGAAFRLQERAAPYRYAVFEARDAIGGTWDLFRYPGIRSDSDMATLGFPFHPWRGGDAIAGGEAIRDYIRETAAAFGIDAKVRLRHRVIAADWSSAQARWTVRYTVGGVEQQLHCRFLFLCAGYYDYASAHAPDWPGREAFAGPVIHPQFWPEDLDVAGRRIAVIGSGATAVTLLPALVARGAAQVTMVQRSPTYIVAQPATDALAARLHRWLPRRVAAAAVRWKSIGYAVATYGLSRRWPGLLKRQIAVRQRRLLGDAFDIATHLTPRYDPWDQRLCLAPDGDLFAVLRDGRAAIVTDTIESLRPDGLAFTSGRTLAADILVTATGLNLQVMGGARLSVDGVAVEPGERLMYRGAMLAGVPNLAFAVGYTNASWTLRSDLTARFVRRLLDHMTARGLASAVPVPADTEAPDTPILDLSSGYIQRSAHLLPRQGRRAPWRVHQNYLSDLWSFRTGRIDDGVLRFTPAADKAG</sequence>
<dbReference type="EMBL" id="JBBBDM010000003">
    <property type="protein sequence ID" value="MEI5687093.1"/>
    <property type="molecule type" value="Genomic_DNA"/>
</dbReference>
<keyword evidence="8" id="KW-1185">Reference proteome</keyword>
<protein>
    <submittedName>
        <fullName evidence="7">NAD(P)/FAD-dependent oxidoreductase</fullName>
        <ecNumber evidence="7">1.14.13.-</ecNumber>
    </submittedName>
</protein>
<evidence type="ECO:0000256" key="6">
    <source>
        <dbReference type="ARBA" id="ARBA00023033"/>
    </source>
</evidence>
<dbReference type="Pfam" id="PF00743">
    <property type="entry name" value="FMO-like"/>
    <property type="match status" value="1"/>
</dbReference>
<comment type="similarity">
    <text evidence="2">Belongs to the FAD-binding monooxygenase family.</text>
</comment>
<dbReference type="GO" id="GO:0016491">
    <property type="term" value="F:oxidoreductase activity"/>
    <property type="evidence" value="ECO:0007669"/>
    <property type="project" value="UniProtKB-KW"/>
</dbReference>